<evidence type="ECO:0000256" key="3">
    <source>
        <dbReference type="SAM" id="MobiDB-lite"/>
    </source>
</evidence>
<reference evidence="6" key="1">
    <citation type="submission" date="2023-02" db="EMBL/GenBank/DDBJ databases">
        <title>Tahibacter soli sp. nov. isolated from soil.</title>
        <authorList>
            <person name="Baek J.H."/>
            <person name="Lee J.K."/>
            <person name="Choi D.G."/>
            <person name="Jeon C.O."/>
        </authorList>
    </citation>
    <scope>NUCLEOTIDE SEQUENCE</scope>
    <source>
        <strain evidence="6">BL</strain>
    </source>
</reference>
<dbReference type="GO" id="GO:0005886">
    <property type="term" value="C:plasma membrane"/>
    <property type="evidence" value="ECO:0007669"/>
    <property type="project" value="TreeGrafter"/>
</dbReference>
<dbReference type="InterPro" id="IPR043128">
    <property type="entry name" value="Rev_trsase/Diguanyl_cyclase"/>
</dbReference>
<proteinExistence type="predicted"/>
<dbReference type="SUPFAM" id="SSF55073">
    <property type="entry name" value="Nucleotide cyclase"/>
    <property type="match status" value="1"/>
</dbReference>
<sequence>MSFAPLLCALAFALALAFRRHRAAQILAAIALAQFALADDGALGLRAVSAATMFAPWLFLAAVLVPEPPLRSRRMLAFAGLLGFVAWLALAAPEHVWRGLEDALPLGALSWRPSRVAGTLCLVASVVPLARWLRRGAPLELALALALALAACAWFDVAGVGFARWLTIAALVAALGVVYSSWRLAFLDALTGLPNRRALDETLARLSGGYALAMVDVDHFKQFNDKHGHDAGDRVLIEVARVLAKTRGAAAFRFGGEEFCLLFRKPDGAAEACEETRAAIEATAVALPKKPAAKSKAGKGTKTKEPQRTVNVTASIGLAARDAKRRSAQEVLKAADQCLYRAKGKGRNQVVAER</sequence>
<dbReference type="InterPro" id="IPR050469">
    <property type="entry name" value="Diguanylate_Cyclase"/>
</dbReference>
<evidence type="ECO:0000259" key="5">
    <source>
        <dbReference type="PROSITE" id="PS50887"/>
    </source>
</evidence>
<comment type="caution">
    <text evidence="6">The sequence shown here is derived from an EMBL/GenBank/DDBJ whole genome shotgun (WGS) entry which is preliminary data.</text>
</comment>
<evidence type="ECO:0000256" key="1">
    <source>
        <dbReference type="ARBA" id="ARBA00012528"/>
    </source>
</evidence>
<dbReference type="EC" id="2.7.7.65" evidence="1"/>
<keyword evidence="4" id="KW-0472">Membrane</keyword>
<dbReference type="EMBL" id="JAOVZO020000018">
    <property type="protein sequence ID" value="MDC8013749.1"/>
    <property type="molecule type" value="Genomic_DNA"/>
</dbReference>
<dbReference type="PANTHER" id="PTHR45138">
    <property type="entry name" value="REGULATORY COMPONENTS OF SENSORY TRANSDUCTION SYSTEM"/>
    <property type="match status" value="1"/>
</dbReference>
<feature type="transmembrane region" description="Helical" evidence="4">
    <location>
        <begin position="76"/>
        <end position="96"/>
    </location>
</feature>
<comment type="catalytic activity">
    <reaction evidence="2">
        <text>2 GTP = 3',3'-c-di-GMP + 2 diphosphate</text>
        <dbReference type="Rhea" id="RHEA:24898"/>
        <dbReference type="ChEBI" id="CHEBI:33019"/>
        <dbReference type="ChEBI" id="CHEBI:37565"/>
        <dbReference type="ChEBI" id="CHEBI:58805"/>
        <dbReference type="EC" id="2.7.7.65"/>
    </reaction>
</comment>
<feature type="domain" description="GGDEF" evidence="5">
    <location>
        <begin position="208"/>
        <end position="354"/>
    </location>
</feature>
<evidence type="ECO:0000313" key="6">
    <source>
        <dbReference type="EMBL" id="MDC8013749.1"/>
    </source>
</evidence>
<name>A0A9X3YJX2_9GAMM</name>
<dbReference type="GO" id="GO:0052621">
    <property type="term" value="F:diguanylate cyclase activity"/>
    <property type="evidence" value="ECO:0007669"/>
    <property type="project" value="UniProtKB-EC"/>
</dbReference>
<feature type="transmembrane region" description="Helical" evidence="4">
    <location>
        <begin position="43"/>
        <end position="64"/>
    </location>
</feature>
<feature type="region of interest" description="Disordered" evidence="3">
    <location>
        <begin position="290"/>
        <end position="309"/>
    </location>
</feature>
<dbReference type="SMART" id="SM00267">
    <property type="entry name" value="GGDEF"/>
    <property type="match status" value="1"/>
</dbReference>
<gene>
    <name evidence="6" type="ORF">OD750_014500</name>
</gene>
<feature type="compositionally biased region" description="Basic residues" evidence="3">
    <location>
        <begin position="291"/>
        <end position="301"/>
    </location>
</feature>
<dbReference type="InterPro" id="IPR029787">
    <property type="entry name" value="Nucleotide_cyclase"/>
</dbReference>
<feature type="transmembrane region" description="Helical" evidence="4">
    <location>
        <begin position="116"/>
        <end position="134"/>
    </location>
</feature>
<dbReference type="Proteomes" id="UP001139971">
    <property type="component" value="Unassembled WGS sequence"/>
</dbReference>
<dbReference type="RefSeq" id="WP_272841988.1">
    <property type="nucleotide sequence ID" value="NZ_JAOVZO020000018.1"/>
</dbReference>
<dbReference type="GO" id="GO:1902201">
    <property type="term" value="P:negative regulation of bacterial-type flagellum-dependent cell motility"/>
    <property type="evidence" value="ECO:0007669"/>
    <property type="project" value="TreeGrafter"/>
</dbReference>
<dbReference type="AlphaFoldDB" id="A0A9X3YJX2"/>
<accession>A0A9X3YJX2</accession>
<evidence type="ECO:0000313" key="7">
    <source>
        <dbReference type="Proteomes" id="UP001139971"/>
    </source>
</evidence>
<dbReference type="PROSITE" id="PS50887">
    <property type="entry name" value="GGDEF"/>
    <property type="match status" value="1"/>
</dbReference>
<evidence type="ECO:0000256" key="2">
    <source>
        <dbReference type="ARBA" id="ARBA00034247"/>
    </source>
</evidence>
<dbReference type="CDD" id="cd01949">
    <property type="entry name" value="GGDEF"/>
    <property type="match status" value="1"/>
</dbReference>
<feature type="transmembrane region" description="Helical" evidence="4">
    <location>
        <begin position="168"/>
        <end position="187"/>
    </location>
</feature>
<dbReference type="Pfam" id="PF00990">
    <property type="entry name" value="GGDEF"/>
    <property type="match status" value="1"/>
</dbReference>
<dbReference type="NCBIfam" id="TIGR00254">
    <property type="entry name" value="GGDEF"/>
    <property type="match status" value="1"/>
</dbReference>
<feature type="transmembrane region" description="Helical" evidence="4">
    <location>
        <begin position="141"/>
        <end position="162"/>
    </location>
</feature>
<keyword evidence="4" id="KW-0812">Transmembrane</keyword>
<keyword evidence="4" id="KW-1133">Transmembrane helix</keyword>
<keyword evidence="7" id="KW-1185">Reference proteome</keyword>
<evidence type="ECO:0000256" key="4">
    <source>
        <dbReference type="SAM" id="Phobius"/>
    </source>
</evidence>
<dbReference type="GO" id="GO:0043709">
    <property type="term" value="P:cell adhesion involved in single-species biofilm formation"/>
    <property type="evidence" value="ECO:0007669"/>
    <property type="project" value="TreeGrafter"/>
</dbReference>
<organism evidence="6 7">
    <name type="scientific">Tahibacter soli</name>
    <dbReference type="NCBI Taxonomy" id="2983605"/>
    <lineage>
        <taxon>Bacteria</taxon>
        <taxon>Pseudomonadati</taxon>
        <taxon>Pseudomonadota</taxon>
        <taxon>Gammaproteobacteria</taxon>
        <taxon>Lysobacterales</taxon>
        <taxon>Rhodanobacteraceae</taxon>
        <taxon>Tahibacter</taxon>
    </lineage>
</organism>
<protein>
    <recommendedName>
        <fullName evidence="1">diguanylate cyclase</fullName>
        <ecNumber evidence="1">2.7.7.65</ecNumber>
    </recommendedName>
</protein>
<dbReference type="PANTHER" id="PTHR45138:SF9">
    <property type="entry name" value="DIGUANYLATE CYCLASE DGCM-RELATED"/>
    <property type="match status" value="1"/>
</dbReference>
<dbReference type="InterPro" id="IPR000160">
    <property type="entry name" value="GGDEF_dom"/>
</dbReference>
<dbReference type="Gene3D" id="3.30.70.270">
    <property type="match status" value="1"/>
</dbReference>